<gene>
    <name evidence="1" type="ORF">PSON_ATCC_30995.1.T1760089</name>
</gene>
<dbReference type="EMBL" id="CAJJDN010000176">
    <property type="protein sequence ID" value="CAD8127440.1"/>
    <property type="molecule type" value="Genomic_DNA"/>
</dbReference>
<sequence>MSKFLHLAQFGQQNQDKNANCNIVRFYIFMLIQLTIKENHQYKKDQSKKKCPQNKHCQNASQKEFLCQEILIFQQTGLD</sequence>
<comment type="caution">
    <text evidence="1">The sequence shown here is derived from an EMBL/GenBank/DDBJ whole genome shotgun (WGS) entry which is preliminary data.</text>
</comment>
<evidence type="ECO:0000313" key="1">
    <source>
        <dbReference type="EMBL" id="CAD8127440.1"/>
    </source>
</evidence>
<organism evidence="1 2">
    <name type="scientific">Paramecium sonneborni</name>
    <dbReference type="NCBI Taxonomy" id="65129"/>
    <lineage>
        <taxon>Eukaryota</taxon>
        <taxon>Sar</taxon>
        <taxon>Alveolata</taxon>
        <taxon>Ciliophora</taxon>
        <taxon>Intramacronucleata</taxon>
        <taxon>Oligohymenophorea</taxon>
        <taxon>Peniculida</taxon>
        <taxon>Parameciidae</taxon>
        <taxon>Paramecium</taxon>
    </lineage>
</organism>
<dbReference type="Proteomes" id="UP000692954">
    <property type="component" value="Unassembled WGS sequence"/>
</dbReference>
<proteinExistence type="predicted"/>
<name>A0A8S1RJY5_9CILI</name>
<keyword evidence="2" id="KW-1185">Reference proteome</keyword>
<evidence type="ECO:0000313" key="2">
    <source>
        <dbReference type="Proteomes" id="UP000692954"/>
    </source>
</evidence>
<reference evidence="1" key="1">
    <citation type="submission" date="2021-01" db="EMBL/GenBank/DDBJ databases">
        <authorList>
            <consortium name="Genoscope - CEA"/>
            <person name="William W."/>
        </authorList>
    </citation>
    <scope>NUCLEOTIDE SEQUENCE</scope>
</reference>
<dbReference type="AlphaFoldDB" id="A0A8S1RJY5"/>
<protein>
    <submittedName>
        <fullName evidence="1">Uncharacterized protein</fullName>
    </submittedName>
</protein>
<accession>A0A8S1RJY5</accession>